<feature type="compositionally biased region" description="Basic and acidic residues" evidence="1">
    <location>
        <begin position="88"/>
        <end position="97"/>
    </location>
</feature>
<dbReference type="STRING" id="1297617.IB211_01929c"/>
<feature type="compositionally biased region" description="Basic and acidic residues" evidence="1">
    <location>
        <begin position="53"/>
        <end position="71"/>
    </location>
</feature>
<evidence type="ECO:0000256" key="1">
    <source>
        <dbReference type="SAM" id="MobiDB-lite"/>
    </source>
</evidence>
<reference evidence="3" key="2">
    <citation type="submission" date="2015-04" db="EMBL/GenBank/DDBJ databases">
        <title>A butyrogenic pathway from the amino acid lysine in a human gut commensal.</title>
        <authorList>
            <person name="de Vos W.M."/>
            <person name="Bui N.T.P."/>
            <person name="Plugge C.M."/>
            <person name="Ritari J."/>
        </authorList>
    </citation>
    <scope>NUCLEOTIDE SEQUENCE [LARGE SCALE GENOMIC DNA]</scope>
    <source>
        <strain evidence="3">AF211</strain>
    </source>
</reference>
<feature type="compositionally biased region" description="Acidic residues" evidence="1">
    <location>
        <begin position="39"/>
        <end position="48"/>
    </location>
</feature>
<dbReference type="KEGG" id="ibu:IB211_01929c"/>
<name>A0A0S2W5N2_9FIRM</name>
<sequence>MSELENTFNFSELEDDGLDIAAIFGDTGTAEPLPIPEPEPADAPEDTGESAPEAERSQKQPAPEVEKKDAQADGETDLFAALAAGPKEAAKPARNDQKATGQVSLFDKPPIFSYGGAKDAIEDTSMTFEELRIAKADDFPELAEGKKVSWTVEYGKTTKVIADPKGTTIASIKEEIEKSRAFLDALKKAKEKDRNPDCLVKPKVTAQSKGIAGYKGVFSTVEEAKRSDKTICLIPARDGRVYEFRKTEMGDFIAPKDNVIEFSAVRAGFTPALPLIPRDLMGQIISFFRCFMNEWEEFEALAHIYWDKEQEEYTVFIPRQRVSKARIDADLRGSALPEERYIHYADIHSHNSMAAKFSHTDDQDEKATRLYFVVGHLERFYPSITARMSCGGKYHEIDPSLVLEGIGEEFPADWLEQVERCESRSDTLLRKKDFLHAFAALGDMPEESRL</sequence>
<gene>
    <name evidence="2" type="ORF">IB211_01929c</name>
</gene>
<organism evidence="2 3">
    <name type="scientific">Intestinimonas butyriciproducens</name>
    <dbReference type="NCBI Taxonomy" id="1297617"/>
    <lineage>
        <taxon>Bacteria</taxon>
        <taxon>Bacillati</taxon>
        <taxon>Bacillota</taxon>
        <taxon>Clostridia</taxon>
        <taxon>Eubacteriales</taxon>
        <taxon>Intestinimonas</taxon>
    </lineage>
</organism>
<reference evidence="2 3" key="1">
    <citation type="journal article" date="2015" name="Nat. Commun.">
        <title>Production of butyrate from lysine and the Amadori product fructoselysine by a human gut commensal.</title>
        <authorList>
            <person name="Bui T.P."/>
            <person name="Ritari J."/>
            <person name="Boeren S."/>
            <person name="de Waard P."/>
            <person name="Plugge C.M."/>
            <person name="de Vos W.M."/>
        </authorList>
    </citation>
    <scope>NUCLEOTIDE SEQUENCE [LARGE SCALE GENOMIC DNA]</scope>
    <source>
        <strain evidence="2 3">AF211</strain>
    </source>
</reference>
<accession>A0A0S2W5N2</accession>
<feature type="compositionally biased region" description="Polar residues" evidence="1">
    <location>
        <begin position="1"/>
        <end position="10"/>
    </location>
</feature>
<dbReference type="Proteomes" id="UP000064844">
    <property type="component" value="Chromosome"/>
</dbReference>
<dbReference type="PATRIC" id="fig|1297617.4.peg.1991"/>
<dbReference type="RefSeq" id="WP_058117887.1">
    <property type="nucleotide sequence ID" value="NZ_CP011307.1"/>
</dbReference>
<feature type="region of interest" description="Disordered" evidence="1">
    <location>
        <begin position="1"/>
        <end position="102"/>
    </location>
</feature>
<protein>
    <recommendedName>
        <fullName evidence="4">PRTRC genetic system protein A</fullName>
    </recommendedName>
</protein>
<dbReference type="AlphaFoldDB" id="A0A0S2W5N2"/>
<evidence type="ECO:0000313" key="3">
    <source>
        <dbReference type="Proteomes" id="UP000064844"/>
    </source>
</evidence>
<dbReference type="EMBL" id="CP011307">
    <property type="protein sequence ID" value="ALP94320.1"/>
    <property type="molecule type" value="Genomic_DNA"/>
</dbReference>
<evidence type="ECO:0000313" key="2">
    <source>
        <dbReference type="EMBL" id="ALP94320.1"/>
    </source>
</evidence>
<proteinExistence type="predicted"/>
<evidence type="ECO:0008006" key="4">
    <source>
        <dbReference type="Google" id="ProtNLM"/>
    </source>
</evidence>
<keyword evidence="3" id="KW-1185">Reference proteome</keyword>